<feature type="active site" description="Proton donor" evidence="7">
    <location>
        <position position="98"/>
    </location>
</feature>
<dbReference type="SUPFAM" id="SSF51366">
    <property type="entry name" value="Ribulose-phoshate binding barrel"/>
    <property type="match status" value="1"/>
</dbReference>
<feature type="domain" description="Orotidine 5'-phosphate decarboxylase" evidence="8">
    <location>
        <begin position="15"/>
        <end position="276"/>
    </location>
</feature>
<dbReference type="Gene3D" id="3.20.20.70">
    <property type="entry name" value="Aldolase class I"/>
    <property type="match status" value="1"/>
</dbReference>
<evidence type="ECO:0000256" key="5">
    <source>
        <dbReference type="ARBA" id="ARBA00023239"/>
    </source>
</evidence>
<evidence type="ECO:0000256" key="3">
    <source>
        <dbReference type="ARBA" id="ARBA00022793"/>
    </source>
</evidence>
<keyword evidence="3 7" id="KW-0210">Decarboxylase</keyword>
<proteinExistence type="inferred from homology"/>
<sequence>MIDRLFAEVSKKQSPILLGLDPTLDRLPPQFHAQGAEGAAAALLDFNLELLEALADLVPAVKLQMACYELFGAPGYRAFGATVKRAKELGLLVVDDSKRGDIGSTAKLYAQGHLGPVPGFAGESFPVLSDFVTVNPYLGDDGLLPFYEVAQAQDKGVFVLVRTSNPSARQYQEAQIQGRPLFEQIALDLEAQSRTQVGACGYSPLGAVVGATWPQEAARLRELMPTVPFLVPGYGTQGGSGADVVPCFDAQGSGALVNNSRGLIFAYQSLGFPAALFAKAATEAALAMKEDLKSALKAQHKLPKGW</sequence>
<evidence type="ECO:0000256" key="7">
    <source>
        <dbReference type="HAMAP-Rule" id="MF_01215"/>
    </source>
</evidence>
<dbReference type="PROSITE" id="PS00156">
    <property type="entry name" value="OMPDECASE"/>
    <property type="match status" value="1"/>
</dbReference>
<dbReference type="CDD" id="cd04725">
    <property type="entry name" value="OMP_decarboxylase_like"/>
    <property type="match status" value="1"/>
</dbReference>
<dbReference type="InterPro" id="IPR013785">
    <property type="entry name" value="Aldolase_TIM"/>
</dbReference>
<evidence type="ECO:0000256" key="1">
    <source>
        <dbReference type="ARBA" id="ARBA00004861"/>
    </source>
</evidence>
<comment type="pathway">
    <text evidence="1 7">Pyrimidine metabolism; UMP biosynthesis via de novo pathway; UMP from orotate: step 2/2.</text>
</comment>
<gene>
    <name evidence="7" type="primary">pyrF</name>
    <name evidence="9" type="ORF">A2557_06485</name>
</gene>
<dbReference type="AlphaFoldDB" id="A0A1F6H3Z4"/>
<dbReference type="InterPro" id="IPR018089">
    <property type="entry name" value="OMPdecase_AS"/>
</dbReference>
<dbReference type="PANTHER" id="PTHR43375">
    <property type="entry name" value="OROTIDINE 5'-PHOSPHATE DECARBOXYLASE"/>
    <property type="match status" value="1"/>
</dbReference>
<accession>A0A1F6H3Z4</accession>
<reference evidence="9 10" key="1">
    <citation type="journal article" date="2016" name="Nat. Commun.">
        <title>Thousands of microbial genomes shed light on interconnected biogeochemical processes in an aquifer system.</title>
        <authorList>
            <person name="Anantharaman K."/>
            <person name="Brown C.T."/>
            <person name="Hug L.A."/>
            <person name="Sharon I."/>
            <person name="Castelle C.J."/>
            <person name="Probst A.J."/>
            <person name="Thomas B.C."/>
            <person name="Singh A."/>
            <person name="Wilkins M.J."/>
            <person name="Karaoz U."/>
            <person name="Brodie E.L."/>
            <person name="Williams K.H."/>
            <person name="Hubbard S.S."/>
            <person name="Banfield J.F."/>
        </authorList>
    </citation>
    <scope>NUCLEOTIDE SEQUENCE [LARGE SCALE GENOMIC DNA]</scope>
</reference>
<evidence type="ECO:0000256" key="2">
    <source>
        <dbReference type="ARBA" id="ARBA00008847"/>
    </source>
</evidence>
<keyword evidence="5 7" id="KW-0456">Lyase</keyword>
<dbReference type="SMART" id="SM00934">
    <property type="entry name" value="OMPdecase"/>
    <property type="match status" value="1"/>
</dbReference>
<dbReference type="GO" id="GO:0006207">
    <property type="term" value="P:'de novo' pyrimidine nucleobase biosynthetic process"/>
    <property type="evidence" value="ECO:0007669"/>
    <property type="project" value="InterPro"/>
</dbReference>
<dbReference type="GO" id="GO:0044205">
    <property type="term" value="P:'de novo' UMP biosynthetic process"/>
    <property type="evidence" value="ECO:0007669"/>
    <property type="project" value="UniProtKB-UniRule"/>
</dbReference>
<keyword evidence="4 7" id="KW-0665">Pyrimidine biosynthesis</keyword>
<evidence type="ECO:0000313" key="10">
    <source>
        <dbReference type="Proteomes" id="UP000177583"/>
    </source>
</evidence>
<name>A0A1F6H3Z4_9PROT</name>
<evidence type="ECO:0000259" key="8">
    <source>
        <dbReference type="SMART" id="SM00934"/>
    </source>
</evidence>
<evidence type="ECO:0000256" key="4">
    <source>
        <dbReference type="ARBA" id="ARBA00022975"/>
    </source>
</evidence>
<dbReference type="InterPro" id="IPR001754">
    <property type="entry name" value="OMPdeCOase_dom"/>
</dbReference>
<dbReference type="HAMAP" id="MF_01215">
    <property type="entry name" value="OMPdecase_type2"/>
    <property type="match status" value="1"/>
</dbReference>
<evidence type="ECO:0000313" key="9">
    <source>
        <dbReference type="EMBL" id="OGH05091.1"/>
    </source>
</evidence>
<dbReference type="Pfam" id="PF00215">
    <property type="entry name" value="OMPdecase"/>
    <property type="match status" value="1"/>
</dbReference>
<dbReference type="EC" id="4.1.1.23" evidence="7"/>
<dbReference type="InterPro" id="IPR011995">
    <property type="entry name" value="OMPdecase_type-2"/>
</dbReference>
<dbReference type="NCBIfam" id="TIGR02127">
    <property type="entry name" value="pyrF_sub2"/>
    <property type="match status" value="1"/>
</dbReference>
<dbReference type="UniPathway" id="UPA00070">
    <property type="reaction ID" value="UER00120"/>
</dbReference>
<protein>
    <recommendedName>
        <fullName evidence="7">Orotidine 5'-phosphate decarboxylase</fullName>
        <ecNumber evidence="7">4.1.1.23</ecNumber>
    </recommendedName>
    <alternativeName>
        <fullName evidence="7">OMP decarboxylase</fullName>
        <shortName evidence="7">OMPDCase</shortName>
        <shortName evidence="7">OMPdecase</shortName>
    </alternativeName>
</protein>
<comment type="caution">
    <text evidence="9">The sequence shown here is derived from an EMBL/GenBank/DDBJ whole genome shotgun (WGS) entry which is preliminary data.</text>
</comment>
<comment type="catalytic activity">
    <reaction evidence="6 7">
        <text>orotidine 5'-phosphate + H(+) = UMP + CO2</text>
        <dbReference type="Rhea" id="RHEA:11596"/>
        <dbReference type="ChEBI" id="CHEBI:15378"/>
        <dbReference type="ChEBI" id="CHEBI:16526"/>
        <dbReference type="ChEBI" id="CHEBI:57538"/>
        <dbReference type="ChEBI" id="CHEBI:57865"/>
        <dbReference type="EC" id="4.1.1.23"/>
    </reaction>
</comment>
<evidence type="ECO:0000256" key="6">
    <source>
        <dbReference type="ARBA" id="ARBA00049157"/>
    </source>
</evidence>
<dbReference type="PANTHER" id="PTHR43375:SF1">
    <property type="entry name" value="OROTIDINE 5'-PHOSPHATE DECARBOXYLASE"/>
    <property type="match status" value="1"/>
</dbReference>
<comment type="similarity">
    <text evidence="2 7">Belongs to the OMP decarboxylase family. Type 2 subfamily.</text>
</comment>
<dbReference type="Proteomes" id="UP000177583">
    <property type="component" value="Unassembled WGS sequence"/>
</dbReference>
<organism evidence="9 10">
    <name type="scientific">Candidatus Lambdaproteobacteria bacterium RIFOXYD2_FULL_56_26</name>
    <dbReference type="NCBI Taxonomy" id="1817773"/>
    <lineage>
        <taxon>Bacteria</taxon>
        <taxon>Pseudomonadati</taxon>
        <taxon>Pseudomonadota</taxon>
        <taxon>Candidatus Lambdaproteobacteria</taxon>
    </lineage>
</organism>
<dbReference type="EMBL" id="MFNF01000001">
    <property type="protein sequence ID" value="OGH05091.1"/>
    <property type="molecule type" value="Genomic_DNA"/>
</dbReference>
<dbReference type="InterPro" id="IPR011060">
    <property type="entry name" value="RibuloseP-bd_barrel"/>
</dbReference>
<dbReference type="GO" id="GO:0004590">
    <property type="term" value="F:orotidine-5'-phosphate decarboxylase activity"/>
    <property type="evidence" value="ECO:0007669"/>
    <property type="project" value="UniProtKB-UniRule"/>
</dbReference>